<gene>
    <name evidence="4" type="ordered locus">KNP414_06358</name>
</gene>
<reference evidence="4 5" key="2">
    <citation type="journal article" date="2013" name="Genome Announc.">
        <title>Genome Sequence of Growth-Improving Paenibacillus mucilaginosus Strain KNP414.</title>
        <authorList>
            <person name="Lu J.J."/>
            <person name="Wang J.F."/>
            <person name="Hu X.F."/>
        </authorList>
    </citation>
    <scope>NUCLEOTIDE SEQUENCE [LARGE SCALE GENOMIC DNA]</scope>
    <source>
        <strain evidence="4 5">KNP414</strain>
    </source>
</reference>
<dbReference type="PATRIC" id="fig|1036673.3.peg.5917"/>
<evidence type="ECO:0000259" key="3">
    <source>
        <dbReference type="PROSITE" id="PS50110"/>
    </source>
</evidence>
<dbReference type="GO" id="GO:0000160">
    <property type="term" value="P:phosphorelay signal transduction system"/>
    <property type="evidence" value="ECO:0007669"/>
    <property type="project" value="InterPro"/>
</dbReference>
<dbReference type="SMART" id="SM00448">
    <property type="entry name" value="REC"/>
    <property type="match status" value="1"/>
</dbReference>
<evidence type="ECO:0000313" key="5">
    <source>
        <dbReference type="Proteomes" id="UP000006620"/>
    </source>
</evidence>
<dbReference type="PANTHER" id="PTHR44591:SF3">
    <property type="entry name" value="RESPONSE REGULATORY DOMAIN-CONTAINING PROTEIN"/>
    <property type="match status" value="1"/>
</dbReference>
<dbReference type="HOGENOM" id="CLU_000445_69_17_9"/>
<keyword evidence="1 2" id="KW-0597">Phosphoprotein</keyword>
<dbReference type="Pfam" id="PF00072">
    <property type="entry name" value="Response_reg"/>
    <property type="match status" value="1"/>
</dbReference>
<dbReference type="Gene3D" id="3.40.50.2300">
    <property type="match status" value="1"/>
</dbReference>
<sequence length="133" mass="14723">MNSLALIDDDPILLSVLEEIFGLRGLQVTAYGSPLKALEELPEARPDAVLSDCIMPHIDGFELCRKLRGSPGFTRTPIFLMSAKHSISELSKAMMSGADEYVIKPFSPDDMMKKLAETYEKKNNPVRIKPGGR</sequence>
<dbReference type="PANTHER" id="PTHR44591">
    <property type="entry name" value="STRESS RESPONSE REGULATOR PROTEIN 1"/>
    <property type="match status" value="1"/>
</dbReference>
<name>F8FLW3_PAEMK</name>
<dbReference type="InterPro" id="IPR050595">
    <property type="entry name" value="Bact_response_regulator"/>
</dbReference>
<dbReference type="KEGG" id="pms:KNP414_06358"/>
<feature type="modified residue" description="4-aspartylphosphate" evidence="2">
    <location>
        <position position="52"/>
    </location>
</feature>
<dbReference type="CDD" id="cd00156">
    <property type="entry name" value="REC"/>
    <property type="match status" value="1"/>
</dbReference>
<evidence type="ECO:0000256" key="2">
    <source>
        <dbReference type="PROSITE-ProRule" id="PRU00169"/>
    </source>
</evidence>
<dbReference type="InterPro" id="IPR011006">
    <property type="entry name" value="CheY-like_superfamily"/>
</dbReference>
<dbReference type="PROSITE" id="PS50110">
    <property type="entry name" value="RESPONSE_REGULATORY"/>
    <property type="match status" value="1"/>
</dbReference>
<proteinExistence type="predicted"/>
<dbReference type="EMBL" id="CP002869">
    <property type="protein sequence ID" value="AEI44879.1"/>
    <property type="molecule type" value="Genomic_DNA"/>
</dbReference>
<organism evidence="4 5">
    <name type="scientific">Paenibacillus mucilaginosus (strain KNP414)</name>
    <dbReference type="NCBI Taxonomy" id="1036673"/>
    <lineage>
        <taxon>Bacteria</taxon>
        <taxon>Bacillati</taxon>
        <taxon>Bacillota</taxon>
        <taxon>Bacilli</taxon>
        <taxon>Bacillales</taxon>
        <taxon>Paenibacillaceae</taxon>
        <taxon>Paenibacillus</taxon>
    </lineage>
</organism>
<accession>F8FLW3</accession>
<feature type="domain" description="Response regulatory" evidence="3">
    <location>
        <begin position="3"/>
        <end position="119"/>
    </location>
</feature>
<protein>
    <submittedName>
        <fullName evidence="4">Response regulator receiver domain protein</fullName>
    </submittedName>
</protein>
<dbReference type="InterPro" id="IPR001789">
    <property type="entry name" value="Sig_transdc_resp-reg_receiver"/>
</dbReference>
<evidence type="ECO:0000313" key="4">
    <source>
        <dbReference type="EMBL" id="AEI44879.1"/>
    </source>
</evidence>
<dbReference type="AlphaFoldDB" id="F8FLW3"/>
<dbReference type="RefSeq" id="WP_013920023.1">
    <property type="nucleotide sequence ID" value="NC_015690.1"/>
</dbReference>
<evidence type="ECO:0000256" key="1">
    <source>
        <dbReference type="ARBA" id="ARBA00022553"/>
    </source>
</evidence>
<dbReference type="Proteomes" id="UP000006620">
    <property type="component" value="Chromosome"/>
</dbReference>
<dbReference type="SUPFAM" id="SSF52172">
    <property type="entry name" value="CheY-like"/>
    <property type="match status" value="1"/>
</dbReference>
<reference evidence="5" key="1">
    <citation type="submission" date="2011-06" db="EMBL/GenBank/DDBJ databases">
        <title>Complete genome sequence of Paenibacillus mucilaginosus KNP414.</title>
        <authorList>
            <person name="Wang J."/>
            <person name="Hu S."/>
            <person name="Hu X."/>
            <person name="Zhang B."/>
            <person name="Dong D."/>
            <person name="Zhang S."/>
            <person name="Zhao K."/>
            <person name="Wu D."/>
        </authorList>
    </citation>
    <scope>NUCLEOTIDE SEQUENCE [LARGE SCALE GENOMIC DNA]</scope>
    <source>
        <strain evidence="5">KNP414</strain>
    </source>
</reference>